<protein>
    <submittedName>
        <fullName evidence="2">Uncharacterized protein</fullName>
    </submittedName>
</protein>
<feature type="region of interest" description="Disordered" evidence="1">
    <location>
        <begin position="1"/>
        <end position="22"/>
    </location>
</feature>
<organism evidence="2 3">
    <name type="scientific">Rhizophagus clarus</name>
    <dbReference type="NCBI Taxonomy" id="94130"/>
    <lineage>
        <taxon>Eukaryota</taxon>
        <taxon>Fungi</taxon>
        <taxon>Fungi incertae sedis</taxon>
        <taxon>Mucoromycota</taxon>
        <taxon>Glomeromycotina</taxon>
        <taxon>Glomeromycetes</taxon>
        <taxon>Glomerales</taxon>
        <taxon>Glomeraceae</taxon>
        <taxon>Rhizophagus</taxon>
    </lineage>
</organism>
<reference evidence="2 3" key="1">
    <citation type="submission" date="2017-11" db="EMBL/GenBank/DDBJ databases">
        <title>The genome of Rhizophagus clarus HR1 reveals common genetic basis of auxotrophy among arbuscular mycorrhizal fungi.</title>
        <authorList>
            <person name="Kobayashi Y."/>
        </authorList>
    </citation>
    <scope>NUCLEOTIDE SEQUENCE [LARGE SCALE GENOMIC DNA]</scope>
    <source>
        <strain evidence="2 3">HR1</strain>
    </source>
</reference>
<evidence type="ECO:0000313" key="2">
    <source>
        <dbReference type="EMBL" id="GBB99747.1"/>
    </source>
</evidence>
<feature type="region of interest" description="Disordered" evidence="1">
    <location>
        <begin position="96"/>
        <end position="123"/>
    </location>
</feature>
<dbReference type="EMBL" id="BEXD01002909">
    <property type="protein sequence ID" value="GBB99747.1"/>
    <property type="molecule type" value="Genomic_DNA"/>
</dbReference>
<gene>
    <name evidence="2" type="ORF">RclHR1_36160001</name>
</gene>
<feature type="compositionally biased region" description="Low complexity" evidence="1">
    <location>
        <begin position="96"/>
        <end position="114"/>
    </location>
</feature>
<keyword evidence="3" id="KW-1185">Reference proteome</keyword>
<evidence type="ECO:0000313" key="3">
    <source>
        <dbReference type="Proteomes" id="UP000247702"/>
    </source>
</evidence>
<name>A0A2Z6RBC4_9GLOM</name>
<evidence type="ECO:0000256" key="1">
    <source>
        <dbReference type="SAM" id="MobiDB-lite"/>
    </source>
</evidence>
<dbReference type="Proteomes" id="UP000247702">
    <property type="component" value="Unassembled WGS sequence"/>
</dbReference>
<dbReference type="AlphaFoldDB" id="A0A2Z6RBC4"/>
<accession>A0A2Z6RBC4</accession>
<comment type="caution">
    <text evidence="2">The sequence shown here is derived from an EMBL/GenBank/DDBJ whole genome shotgun (WGS) entry which is preliminary data.</text>
</comment>
<proteinExistence type="predicted"/>
<sequence>MENSYESLTTLPLQSAQSSTQPTTMQSYWQNNYIHSFSPISQLTQTPIDSSYVYFTNTTPYYSNAAVQLDNFPPDQNSYSFAPHLSNANSFSAISTTSTRTSTSSAPIPSSSSRQQENKVYYV</sequence>